<evidence type="ECO:0000256" key="1">
    <source>
        <dbReference type="SAM" id="MobiDB-lite"/>
    </source>
</evidence>
<proteinExistence type="predicted"/>
<keyword evidence="3" id="KW-1185">Reference proteome</keyword>
<reference evidence="3" key="1">
    <citation type="journal article" date="2019" name="Int. J. Syst. Evol. Microbiol.">
        <title>The Global Catalogue of Microorganisms (GCM) 10K type strain sequencing project: providing services to taxonomists for standard genome sequencing and annotation.</title>
        <authorList>
            <consortium name="The Broad Institute Genomics Platform"/>
            <consortium name="The Broad Institute Genome Sequencing Center for Infectious Disease"/>
            <person name="Wu L."/>
            <person name="Ma J."/>
        </authorList>
    </citation>
    <scope>NUCLEOTIDE SEQUENCE [LARGE SCALE GENOMIC DNA]</scope>
    <source>
        <strain evidence="3">JCM 9687</strain>
    </source>
</reference>
<accession>A0ABP6RKS2</accession>
<protein>
    <submittedName>
        <fullName evidence="2">Uncharacterized protein</fullName>
    </submittedName>
</protein>
<dbReference type="Proteomes" id="UP001500483">
    <property type="component" value="Unassembled WGS sequence"/>
</dbReference>
<organism evidence="2 3">
    <name type="scientific">Saccharopolyspora gregorii</name>
    <dbReference type="NCBI Taxonomy" id="33914"/>
    <lineage>
        <taxon>Bacteria</taxon>
        <taxon>Bacillati</taxon>
        <taxon>Actinomycetota</taxon>
        <taxon>Actinomycetes</taxon>
        <taxon>Pseudonocardiales</taxon>
        <taxon>Pseudonocardiaceae</taxon>
        <taxon>Saccharopolyspora</taxon>
    </lineage>
</organism>
<feature type="region of interest" description="Disordered" evidence="1">
    <location>
        <begin position="29"/>
        <end position="78"/>
    </location>
</feature>
<sequence>MVALFEMQKGAVLQHGALFRFRRPKGDTRIRLGTRAAPDSSRPEEHIHGGTIEPVTEALPNLTRREQPLSTGDAGASS</sequence>
<gene>
    <name evidence="2" type="ORF">GCM10020366_18080</name>
</gene>
<name>A0ABP6RKS2_9PSEU</name>
<dbReference type="EMBL" id="BAAAYK010000038">
    <property type="protein sequence ID" value="GAA3355946.1"/>
    <property type="molecule type" value="Genomic_DNA"/>
</dbReference>
<evidence type="ECO:0000313" key="3">
    <source>
        <dbReference type="Proteomes" id="UP001500483"/>
    </source>
</evidence>
<comment type="caution">
    <text evidence="2">The sequence shown here is derived from an EMBL/GenBank/DDBJ whole genome shotgun (WGS) entry which is preliminary data.</text>
</comment>
<evidence type="ECO:0000313" key="2">
    <source>
        <dbReference type="EMBL" id="GAA3355946.1"/>
    </source>
</evidence>